<keyword evidence="2" id="KW-1185">Reference proteome</keyword>
<dbReference type="Proteomes" id="UP000276133">
    <property type="component" value="Unassembled WGS sequence"/>
</dbReference>
<reference evidence="1 2" key="1">
    <citation type="journal article" date="2018" name="Sci. Rep.">
        <title>Genomic signatures of local adaptation to the degree of environmental predictability in rotifers.</title>
        <authorList>
            <person name="Franch-Gras L."/>
            <person name="Hahn C."/>
            <person name="Garcia-Roger E.M."/>
            <person name="Carmona M.J."/>
            <person name="Serra M."/>
            <person name="Gomez A."/>
        </authorList>
    </citation>
    <scope>NUCLEOTIDE SEQUENCE [LARGE SCALE GENOMIC DNA]</scope>
    <source>
        <strain evidence="1">HYR1</strain>
    </source>
</reference>
<evidence type="ECO:0000313" key="2">
    <source>
        <dbReference type="Proteomes" id="UP000276133"/>
    </source>
</evidence>
<dbReference type="EMBL" id="REGN01000522">
    <property type="protein sequence ID" value="RNA41321.1"/>
    <property type="molecule type" value="Genomic_DNA"/>
</dbReference>
<proteinExistence type="predicted"/>
<sequence length="95" mass="10930">MERQHENYNQAQLGTVEQIFSQVRSVIRQLSIDHSLYSHISAKFESNGPGANRDGLVAEIEIFFQLVLNSSEMVTFDPDLMYFLFDNEDGSWCSH</sequence>
<protein>
    <submittedName>
        <fullName evidence="1">Uncharacterized protein</fullName>
    </submittedName>
</protein>
<comment type="caution">
    <text evidence="1">The sequence shown here is derived from an EMBL/GenBank/DDBJ whole genome shotgun (WGS) entry which is preliminary data.</text>
</comment>
<name>A0A3M7SZU7_BRAPC</name>
<gene>
    <name evidence="1" type="ORF">BpHYR1_039617</name>
</gene>
<dbReference type="AlphaFoldDB" id="A0A3M7SZU7"/>
<accession>A0A3M7SZU7</accession>
<organism evidence="1 2">
    <name type="scientific">Brachionus plicatilis</name>
    <name type="common">Marine rotifer</name>
    <name type="synonym">Brachionus muelleri</name>
    <dbReference type="NCBI Taxonomy" id="10195"/>
    <lineage>
        <taxon>Eukaryota</taxon>
        <taxon>Metazoa</taxon>
        <taxon>Spiralia</taxon>
        <taxon>Gnathifera</taxon>
        <taxon>Rotifera</taxon>
        <taxon>Eurotatoria</taxon>
        <taxon>Monogononta</taxon>
        <taxon>Pseudotrocha</taxon>
        <taxon>Ploima</taxon>
        <taxon>Brachionidae</taxon>
        <taxon>Brachionus</taxon>
    </lineage>
</organism>
<evidence type="ECO:0000313" key="1">
    <source>
        <dbReference type="EMBL" id="RNA41321.1"/>
    </source>
</evidence>